<dbReference type="PROSITE" id="PS50995">
    <property type="entry name" value="HTH_MARR_2"/>
    <property type="match status" value="1"/>
</dbReference>
<dbReference type="InterPro" id="IPR039422">
    <property type="entry name" value="MarR/SlyA-like"/>
</dbReference>
<dbReference type="SMART" id="SM00347">
    <property type="entry name" value="HTH_MARR"/>
    <property type="match status" value="1"/>
</dbReference>
<dbReference type="InterPro" id="IPR036388">
    <property type="entry name" value="WH-like_DNA-bd_sf"/>
</dbReference>
<dbReference type="GO" id="GO:0003700">
    <property type="term" value="F:DNA-binding transcription factor activity"/>
    <property type="evidence" value="ECO:0007669"/>
    <property type="project" value="InterPro"/>
</dbReference>
<dbReference type="Pfam" id="PF01047">
    <property type="entry name" value="MarR"/>
    <property type="match status" value="1"/>
</dbReference>
<accession>A0A3T0T321</accession>
<sequence>MNHLLSSDASHPDPGAAPDAVDEIRAGWRRLRPELDTSAVDVAGRLIRASALLVRVTEERLAAFELTRGEFDVLTTLRRLAAPQSPTTLRTIGLASAPAVTKRLHALERRGLVLRTANPADGRGALIALTTEGIALVDAAFPEVLEVERELLAAVPDALRDDAARGLRAVLASIEAAPER</sequence>
<keyword evidence="2" id="KW-0238">DNA-binding</keyword>
<gene>
    <name evidence="5" type="ORF">C1I64_13485</name>
</gene>
<protein>
    <submittedName>
        <fullName evidence="5">MarR family transcriptional regulator</fullName>
    </submittedName>
</protein>
<evidence type="ECO:0000313" key="5">
    <source>
        <dbReference type="EMBL" id="AZZ52950.1"/>
    </source>
</evidence>
<dbReference type="Gene3D" id="1.10.10.10">
    <property type="entry name" value="Winged helix-like DNA-binding domain superfamily/Winged helix DNA-binding domain"/>
    <property type="match status" value="1"/>
</dbReference>
<evidence type="ECO:0000256" key="2">
    <source>
        <dbReference type="ARBA" id="ARBA00023125"/>
    </source>
</evidence>
<feature type="domain" description="HTH marR-type" evidence="4">
    <location>
        <begin position="39"/>
        <end position="176"/>
    </location>
</feature>
<dbReference type="AlphaFoldDB" id="A0A3T0T321"/>
<dbReference type="EMBL" id="CP028137">
    <property type="protein sequence ID" value="AZZ52950.1"/>
    <property type="molecule type" value="Genomic_DNA"/>
</dbReference>
<dbReference type="Proteomes" id="UP000285317">
    <property type="component" value="Chromosome"/>
</dbReference>
<evidence type="ECO:0000259" key="4">
    <source>
        <dbReference type="PROSITE" id="PS50995"/>
    </source>
</evidence>
<dbReference type="RefSeq" id="WP_127887545.1">
    <property type="nucleotide sequence ID" value="NZ_CP028137.1"/>
</dbReference>
<reference evidence="5 6" key="1">
    <citation type="submission" date="2018-03" db="EMBL/GenBank/DDBJ databases">
        <title>Bacteriophage NCPPB3778 and a type I-E CRISPR drive the evolution of the US Biological Select Agent, Rathayibacter toxicus.</title>
        <authorList>
            <person name="Davis E.W.II."/>
            <person name="Tabima J.F."/>
            <person name="Weisberg A.J."/>
            <person name="Dantas Lopes L."/>
            <person name="Wiseman M.S."/>
            <person name="Wiseman M.S."/>
            <person name="Pupko T."/>
            <person name="Belcher M.S."/>
            <person name="Sechler A.J."/>
            <person name="Tancos M.A."/>
            <person name="Schroeder B.K."/>
            <person name="Murray T.D."/>
            <person name="Luster D.G."/>
            <person name="Schneider W.L."/>
            <person name="Rogers E."/>
            <person name="Andreote F.D."/>
            <person name="Grunwald N.J."/>
            <person name="Putnam M.L."/>
            <person name="Chang J.H."/>
        </authorList>
    </citation>
    <scope>NUCLEOTIDE SEQUENCE [LARGE SCALE GENOMIC DNA]</scope>
    <source>
        <strain evidence="5 6">DSM 15932</strain>
    </source>
</reference>
<dbReference type="PANTHER" id="PTHR33164:SF104">
    <property type="entry name" value="TRANSCRIPTIONAL REGULATORY PROTEIN"/>
    <property type="match status" value="1"/>
</dbReference>
<dbReference type="InterPro" id="IPR036390">
    <property type="entry name" value="WH_DNA-bd_sf"/>
</dbReference>
<proteinExistence type="predicted"/>
<evidence type="ECO:0000256" key="3">
    <source>
        <dbReference type="ARBA" id="ARBA00023163"/>
    </source>
</evidence>
<evidence type="ECO:0000313" key="6">
    <source>
        <dbReference type="Proteomes" id="UP000285317"/>
    </source>
</evidence>
<evidence type="ECO:0000256" key="1">
    <source>
        <dbReference type="ARBA" id="ARBA00023015"/>
    </source>
</evidence>
<name>A0A3T0T321_9MICO</name>
<organism evidence="5 6">
    <name type="scientific">Rathayibacter festucae DSM 15932</name>
    <dbReference type="NCBI Taxonomy" id="1328866"/>
    <lineage>
        <taxon>Bacteria</taxon>
        <taxon>Bacillati</taxon>
        <taxon>Actinomycetota</taxon>
        <taxon>Actinomycetes</taxon>
        <taxon>Micrococcales</taxon>
        <taxon>Microbacteriaceae</taxon>
        <taxon>Rathayibacter</taxon>
    </lineage>
</organism>
<dbReference type="InterPro" id="IPR000835">
    <property type="entry name" value="HTH_MarR-typ"/>
</dbReference>
<dbReference type="GO" id="GO:0006950">
    <property type="term" value="P:response to stress"/>
    <property type="evidence" value="ECO:0007669"/>
    <property type="project" value="TreeGrafter"/>
</dbReference>
<dbReference type="InterPro" id="IPR023187">
    <property type="entry name" value="Tscrpt_reg_MarR-type_CS"/>
</dbReference>
<dbReference type="PANTHER" id="PTHR33164">
    <property type="entry name" value="TRANSCRIPTIONAL REGULATOR, MARR FAMILY"/>
    <property type="match status" value="1"/>
</dbReference>
<dbReference type="PROSITE" id="PS01117">
    <property type="entry name" value="HTH_MARR_1"/>
    <property type="match status" value="1"/>
</dbReference>
<dbReference type="KEGG" id="rfs:C1I64_13485"/>
<dbReference type="SUPFAM" id="SSF46785">
    <property type="entry name" value="Winged helix' DNA-binding domain"/>
    <property type="match status" value="1"/>
</dbReference>
<keyword evidence="1" id="KW-0805">Transcription regulation</keyword>
<keyword evidence="3" id="KW-0804">Transcription</keyword>
<dbReference type="GO" id="GO:0003677">
    <property type="term" value="F:DNA binding"/>
    <property type="evidence" value="ECO:0007669"/>
    <property type="project" value="UniProtKB-KW"/>
</dbReference>